<dbReference type="OrthoDB" id="9774475at2"/>
<accession>A0A1G8CJ57</accession>
<dbReference type="RefSeq" id="WP_093275084.1">
    <property type="nucleotide sequence ID" value="NZ_FNDD01000016.1"/>
</dbReference>
<reference evidence="2" key="1">
    <citation type="submission" date="2016-10" db="EMBL/GenBank/DDBJ databases">
        <authorList>
            <person name="Varghese N."/>
            <person name="Submissions S."/>
        </authorList>
    </citation>
    <scope>NUCLEOTIDE SEQUENCE [LARGE SCALE GENOMIC DNA]</scope>
    <source>
        <strain evidence="2">CGMCC 1.10228</strain>
    </source>
</reference>
<protein>
    <recommendedName>
        <fullName evidence="3">Phosphoadenosine phosphosulfate reductase family protein</fullName>
    </recommendedName>
</protein>
<sequence>MFNNPTFKGQTFDLFSEPSVSSDLQIPLLTVDEWTEWRNSDARILNYPDESGHTALSLLKRSVDSLKEKIVDGYSCAIGYSGGKDSNLTVYVFLLSCMELVREGRGHLIQPSIIFNSNTRIENPETKNLAYSYMAEFKDFCDLHGIPLDLVTAQPSLAMSWVGKILGGRGIPVFVNANSRDCAIDWKVNATKTAVNNWIRGLGYKPSQFRKTKLLTLLGSRLDESARRKLSLQKFDGDDVKVSTGKDGSMFLYPILHFSTEQLWAVLTRAGVGGALPSPVGNFDELFEFYSESASGDCPIVQDTAKAYTKSGACSSRSGCILCTAVANDKSLENMLLNEPDKYGYMKHLNQIQRVLVESQYNWDLRNGVGRTLYKSGHIELKSDTYRIGFLKRLLHGLITADFLEQRRAAEHSRKFNAGELKPTPRNKHMCEPQFQFIEIESVIFLDFLWSLHGYCVEPFEALGVWALVYKYGELELFEDKATLTRTRTPRKTGMYLEVCSPNEYWDSILPSNQRYSGLVDQYQNAFNCAETNRVYDRHSNEFLEFTNIINEENNFTIDKESAFIFLDFELERYRNAHIAPQAACQVLLNFGVISLSKSSLLEKHYQAIRGSVCYQMGLNSNKSLDEIFIEQQLERPIRAKKSFKAWELEPKRRDNHTQVKMSKSAEFNFSFDF</sequence>
<dbReference type="AlphaFoldDB" id="A0A1G8CJ57"/>
<dbReference type="EMBL" id="FNDD01000016">
    <property type="protein sequence ID" value="SDH45409.1"/>
    <property type="molecule type" value="Genomic_DNA"/>
</dbReference>
<dbReference type="SUPFAM" id="SSF52402">
    <property type="entry name" value="Adenine nucleotide alpha hydrolases-like"/>
    <property type="match status" value="1"/>
</dbReference>
<name>A0A1G8CJ57_9VIBR</name>
<evidence type="ECO:0008006" key="3">
    <source>
        <dbReference type="Google" id="ProtNLM"/>
    </source>
</evidence>
<proteinExistence type="predicted"/>
<keyword evidence="2" id="KW-1185">Reference proteome</keyword>
<evidence type="ECO:0000313" key="1">
    <source>
        <dbReference type="EMBL" id="SDH45409.1"/>
    </source>
</evidence>
<dbReference type="Proteomes" id="UP000198854">
    <property type="component" value="Unassembled WGS sequence"/>
</dbReference>
<dbReference type="Gene3D" id="3.40.50.620">
    <property type="entry name" value="HUPs"/>
    <property type="match status" value="1"/>
</dbReference>
<gene>
    <name evidence="1" type="ORF">SAMN04488136_11693</name>
</gene>
<organism evidence="1 2">
    <name type="scientific">Vibrio xiamenensis</name>
    <dbReference type="NCBI Taxonomy" id="861298"/>
    <lineage>
        <taxon>Bacteria</taxon>
        <taxon>Pseudomonadati</taxon>
        <taxon>Pseudomonadota</taxon>
        <taxon>Gammaproteobacteria</taxon>
        <taxon>Vibrionales</taxon>
        <taxon>Vibrionaceae</taxon>
        <taxon>Vibrio</taxon>
    </lineage>
</organism>
<dbReference type="InterPro" id="IPR014729">
    <property type="entry name" value="Rossmann-like_a/b/a_fold"/>
</dbReference>
<evidence type="ECO:0000313" key="2">
    <source>
        <dbReference type="Proteomes" id="UP000198854"/>
    </source>
</evidence>
<dbReference type="STRING" id="861298.SAMN04488136_11693"/>